<dbReference type="PROSITE" id="PS00553">
    <property type="entry name" value="LAMBDA_PHAGE_CIII"/>
    <property type="match status" value="1"/>
</dbReference>
<sequence>MQYRFAGWPIAGCPSESLLERITRKLRAGWKRLVDILNQPGVPCNG</sequence>
<dbReference type="Pfam" id="PF02061">
    <property type="entry name" value="Lambda_CIII"/>
    <property type="match status" value="1"/>
</dbReference>
<accession>A0A8F6RJC1</accession>
<dbReference type="EMBL" id="CP077711">
    <property type="protein sequence ID" value="QXR46438.1"/>
    <property type="molecule type" value="Genomic_DNA"/>
</dbReference>
<keyword evidence="1" id="KW-0378">Hydrolase</keyword>
<dbReference type="InterPro" id="IPR013056">
    <property type="entry name" value="Phage_lambda_CIII"/>
</dbReference>
<proteinExistence type="predicted"/>
<name>A0A8F6RJC1_SALET</name>
<dbReference type="RefSeq" id="WP_077957769.1">
    <property type="nucleotide sequence ID" value="NZ_CP077711.1"/>
</dbReference>
<keyword evidence="1" id="KW-0645">Protease</keyword>
<reference evidence="1" key="1">
    <citation type="submission" date="2018-04" db="EMBL/GenBank/DDBJ databases">
        <authorList>
            <person name="Bell R."/>
        </authorList>
    </citation>
    <scope>NUCLEOTIDE SEQUENCE</scope>
    <source>
        <strain evidence="1">CFSAN058606</strain>
    </source>
</reference>
<evidence type="ECO:0000313" key="1">
    <source>
        <dbReference type="EMBL" id="QXR46438.1"/>
    </source>
</evidence>
<gene>
    <name evidence="1" type="ORF">DAX63_007315</name>
</gene>
<reference evidence="1" key="2">
    <citation type="submission" date="2021-05" db="EMBL/GenBank/DDBJ databases">
        <title>Whole genome sequencing of cultured pathogen.</title>
        <authorList>
            <person name="Hoffmann M."/>
            <person name="Balkey M."/>
            <person name="Luo Y."/>
        </authorList>
    </citation>
    <scope>NUCLEOTIDE SEQUENCE</scope>
    <source>
        <strain evidence="1">CFSAN058606</strain>
    </source>
</reference>
<protein>
    <submittedName>
        <fullName evidence="1">Protease FtsH-inhibitory lysogeny factor CIII</fullName>
    </submittedName>
</protein>
<organism evidence="1">
    <name type="scientific">Salmonella enterica I</name>
    <dbReference type="NCBI Taxonomy" id="59201"/>
    <lineage>
        <taxon>Bacteria</taxon>
        <taxon>Pseudomonadati</taxon>
        <taxon>Pseudomonadota</taxon>
        <taxon>Gammaproteobacteria</taxon>
        <taxon>Enterobacterales</taxon>
        <taxon>Enterobacteriaceae</taxon>
        <taxon>Salmonella</taxon>
    </lineage>
</organism>
<dbReference type="AlphaFoldDB" id="A0A8F6RJC1"/>
<dbReference type="PRINTS" id="PR00936">
    <property type="entry name" value="BPLRPCIII"/>
</dbReference>
<dbReference type="GO" id="GO:0006508">
    <property type="term" value="P:proteolysis"/>
    <property type="evidence" value="ECO:0007669"/>
    <property type="project" value="UniProtKB-KW"/>
</dbReference>
<dbReference type="GO" id="GO:0008233">
    <property type="term" value="F:peptidase activity"/>
    <property type="evidence" value="ECO:0007669"/>
    <property type="project" value="UniProtKB-KW"/>
</dbReference>